<dbReference type="AlphaFoldDB" id="A0A841IY85"/>
<proteinExistence type="predicted"/>
<keyword evidence="2" id="KW-0238">DNA-binding</keyword>
<dbReference type="GO" id="GO:0003700">
    <property type="term" value="F:DNA-binding transcription factor activity"/>
    <property type="evidence" value="ECO:0007669"/>
    <property type="project" value="InterPro"/>
</dbReference>
<dbReference type="RefSeq" id="WP_184077729.1">
    <property type="nucleotide sequence ID" value="NZ_JACIJP010000001.1"/>
</dbReference>
<comment type="caution">
    <text evidence="2">The sequence shown here is derived from an EMBL/GenBank/DDBJ whole genome shotgun (WGS) entry which is preliminary data.</text>
</comment>
<name>A0A841IY85_9SPHN</name>
<reference evidence="2 3" key="1">
    <citation type="submission" date="2020-08" db="EMBL/GenBank/DDBJ databases">
        <title>Genomic Encyclopedia of Type Strains, Phase IV (KMG-IV): sequencing the most valuable type-strain genomes for metagenomic binning, comparative biology and taxonomic classification.</title>
        <authorList>
            <person name="Goeker M."/>
        </authorList>
    </citation>
    <scope>NUCLEOTIDE SEQUENCE [LARGE SCALE GENOMIC DNA]</scope>
    <source>
        <strain evidence="2 3">DSM 102255</strain>
    </source>
</reference>
<dbReference type="GO" id="GO:0003677">
    <property type="term" value="F:DNA binding"/>
    <property type="evidence" value="ECO:0007669"/>
    <property type="project" value="UniProtKB-KW"/>
</dbReference>
<dbReference type="PANTHER" id="PTHR33164:SF43">
    <property type="entry name" value="HTH-TYPE TRANSCRIPTIONAL REPRESSOR YETL"/>
    <property type="match status" value="1"/>
</dbReference>
<dbReference type="Gene3D" id="1.10.10.10">
    <property type="entry name" value="Winged helix-like DNA-binding domain superfamily/Winged helix DNA-binding domain"/>
    <property type="match status" value="1"/>
</dbReference>
<keyword evidence="3" id="KW-1185">Reference proteome</keyword>
<evidence type="ECO:0000259" key="1">
    <source>
        <dbReference type="PROSITE" id="PS50995"/>
    </source>
</evidence>
<dbReference type="InterPro" id="IPR000835">
    <property type="entry name" value="HTH_MarR-typ"/>
</dbReference>
<organism evidence="2 3">
    <name type="scientific">Sphingobium subterraneum</name>
    <dbReference type="NCBI Taxonomy" id="627688"/>
    <lineage>
        <taxon>Bacteria</taxon>
        <taxon>Pseudomonadati</taxon>
        <taxon>Pseudomonadota</taxon>
        <taxon>Alphaproteobacteria</taxon>
        <taxon>Sphingomonadales</taxon>
        <taxon>Sphingomonadaceae</taxon>
        <taxon>Sphingobium</taxon>
    </lineage>
</organism>
<evidence type="ECO:0000313" key="3">
    <source>
        <dbReference type="Proteomes" id="UP000552700"/>
    </source>
</evidence>
<dbReference type="InterPro" id="IPR036390">
    <property type="entry name" value="WH_DNA-bd_sf"/>
</dbReference>
<dbReference type="PANTHER" id="PTHR33164">
    <property type="entry name" value="TRANSCRIPTIONAL REGULATOR, MARR FAMILY"/>
    <property type="match status" value="1"/>
</dbReference>
<dbReference type="EMBL" id="JACIJP010000001">
    <property type="protein sequence ID" value="MBB6123092.1"/>
    <property type="molecule type" value="Genomic_DNA"/>
</dbReference>
<dbReference type="PROSITE" id="PS50995">
    <property type="entry name" value="HTH_MARR_2"/>
    <property type="match status" value="1"/>
</dbReference>
<dbReference type="InterPro" id="IPR039422">
    <property type="entry name" value="MarR/SlyA-like"/>
</dbReference>
<dbReference type="SMART" id="SM00347">
    <property type="entry name" value="HTH_MARR"/>
    <property type="match status" value="1"/>
</dbReference>
<dbReference type="GO" id="GO:0006950">
    <property type="term" value="P:response to stress"/>
    <property type="evidence" value="ECO:0007669"/>
    <property type="project" value="TreeGrafter"/>
</dbReference>
<sequence>MADADNIAHSQRGIVITELILAVFRTNGRLLRAGDRLTKDVNLTSARWQIFGAIEHNPKTVAQIARNYELTRQGVLWVVQAMLKEGLVQLLNNPDHQRAKLVDFTEKGRELFDLVSQRQRQWANRLAEGFEPGDIEKALQLVERLGELAMPED</sequence>
<dbReference type="InterPro" id="IPR036388">
    <property type="entry name" value="WH-like_DNA-bd_sf"/>
</dbReference>
<gene>
    <name evidence="2" type="ORF">FHS92_000799</name>
</gene>
<dbReference type="Proteomes" id="UP000552700">
    <property type="component" value="Unassembled WGS sequence"/>
</dbReference>
<feature type="domain" description="HTH marR-type" evidence="1">
    <location>
        <begin position="16"/>
        <end position="147"/>
    </location>
</feature>
<protein>
    <submittedName>
        <fullName evidence="2">DNA-binding MarR family transcriptional regulator</fullName>
    </submittedName>
</protein>
<accession>A0A841IY85</accession>
<evidence type="ECO:0000313" key="2">
    <source>
        <dbReference type="EMBL" id="MBB6123092.1"/>
    </source>
</evidence>
<dbReference type="SUPFAM" id="SSF46785">
    <property type="entry name" value="Winged helix' DNA-binding domain"/>
    <property type="match status" value="1"/>
</dbReference>
<dbReference type="Pfam" id="PF12802">
    <property type="entry name" value="MarR_2"/>
    <property type="match status" value="1"/>
</dbReference>